<dbReference type="Gene3D" id="3.30.310.10">
    <property type="entry name" value="TATA-Binding Protein"/>
    <property type="match status" value="2"/>
</dbReference>
<dbReference type="SUPFAM" id="SSF55945">
    <property type="entry name" value="TATA-box binding protein-like"/>
    <property type="match status" value="1"/>
</dbReference>
<organism evidence="1">
    <name type="scientific">viral metagenome</name>
    <dbReference type="NCBI Taxonomy" id="1070528"/>
    <lineage>
        <taxon>unclassified sequences</taxon>
        <taxon>metagenomes</taxon>
        <taxon>organismal metagenomes</taxon>
    </lineage>
</organism>
<evidence type="ECO:0000313" key="1">
    <source>
        <dbReference type="EMBL" id="QHU02519.1"/>
    </source>
</evidence>
<protein>
    <recommendedName>
        <fullName evidence="2">TATA-box binding protein</fullName>
    </recommendedName>
</protein>
<evidence type="ECO:0008006" key="2">
    <source>
        <dbReference type="Google" id="ProtNLM"/>
    </source>
</evidence>
<dbReference type="InterPro" id="IPR012295">
    <property type="entry name" value="TBP_dom_sf"/>
</dbReference>
<proteinExistence type="predicted"/>
<dbReference type="EMBL" id="MN740360">
    <property type="protein sequence ID" value="QHU02519.1"/>
    <property type="molecule type" value="Genomic_DNA"/>
</dbReference>
<sequence>MDIDNEWDEFNEDESLEKSPQINDKNLRSINITELYISTKTKILYLNQVIDLQATFWHLPVEPYLSRHDCIIKKQIKMQCSTQEEVDTVQSYLRTCDRVIDQDIIFSSLTDTSMQQREFKDVRKISIGMNNKDILNHRSKKKSAFYNCYVVILRIFHELRFREVHVKVFNTGKLEIPGIRDDSLLIKVQRYFIDLLQPVVAEKLCFIDDKCETVLINSNFNCGYFINRDKLYNILRNKYNINATFDPCSYPGIQCKYKFNDDAHISFMVFRTGSVLIVGKADETMLFQVYDFLKQLMTDEYDKIADHTQIFDQTCKGQKLQKVRKRSINVSY</sequence>
<name>A0A6C0JA71_9ZZZZ</name>
<dbReference type="AlphaFoldDB" id="A0A6C0JA71"/>
<accession>A0A6C0JA71</accession>
<reference evidence="1" key="1">
    <citation type="journal article" date="2020" name="Nature">
        <title>Giant virus diversity and host interactions through global metagenomics.</title>
        <authorList>
            <person name="Schulz F."/>
            <person name="Roux S."/>
            <person name="Paez-Espino D."/>
            <person name="Jungbluth S."/>
            <person name="Walsh D.A."/>
            <person name="Denef V.J."/>
            <person name="McMahon K.D."/>
            <person name="Konstantinidis K.T."/>
            <person name="Eloe-Fadrosh E.A."/>
            <person name="Kyrpides N.C."/>
            <person name="Woyke T."/>
        </authorList>
    </citation>
    <scope>NUCLEOTIDE SEQUENCE</scope>
    <source>
        <strain evidence="1">GVMAG-M-3300025880-76</strain>
    </source>
</reference>